<dbReference type="RefSeq" id="WP_015066341.1">
    <property type="nucleotide sequence ID" value="NZ_CAXGIV010000108.1"/>
</dbReference>
<dbReference type="AlphaFoldDB" id="A0AAC8XHQ6"/>
<name>A0AAC8XHQ6_9ALTE</name>
<organism evidence="1 2">
    <name type="scientific">Alteromonas mediterranea</name>
    <dbReference type="NCBI Taxonomy" id="314275"/>
    <lineage>
        <taxon>Bacteria</taxon>
        <taxon>Pseudomonadati</taxon>
        <taxon>Pseudomonadota</taxon>
        <taxon>Gammaproteobacteria</taxon>
        <taxon>Alteromonadales</taxon>
        <taxon>Alteromonadaceae</taxon>
        <taxon>Alteromonas/Salinimonas group</taxon>
        <taxon>Alteromonas</taxon>
    </lineage>
</organism>
<accession>A0AAC8XHQ6</accession>
<reference evidence="1 2" key="1">
    <citation type="submission" date="2015-12" db="EMBL/GenBank/DDBJ databases">
        <title>Intraspecies pangenome expansion in the marine bacterium Alteromonas.</title>
        <authorList>
            <person name="Lopez-Perez M."/>
            <person name="Rodriguez-Valera F."/>
        </authorList>
    </citation>
    <scope>NUCLEOTIDE SEQUENCE [LARGE SCALE GENOMIC DNA]</scope>
    <source>
        <strain evidence="1 2">UM8</strain>
    </source>
</reference>
<protein>
    <submittedName>
        <fullName evidence="1">Oxidoreductase</fullName>
    </submittedName>
</protein>
<evidence type="ECO:0000313" key="2">
    <source>
        <dbReference type="Proteomes" id="UP000061468"/>
    </source>
</evidence>
<proteinExistence type="predicted"/>
<dbReference type="Proteomes" id="UP000061468">
    <property type="component" value="Chromosome"/>
</dbReference>
<gene>
    <name evidence="1" type="ORF">AV942_04265</name>
</gene>
<evidence type="ECO:0000313" key="1">
    <source>
        <dbReference type="EMBL" id="AMJ77582.1"/>
    </source>
</evidence>
<dbReference type="EMBL" id="CP013928">
    <property type="protein sequence ID" value="AMJ77582.1"/>
    <property type="molecule type" value="Genomic_DNA"/>
</dbReference>
<sequence length="157" mass="18802">MSKLPLPPLLPFCGDWSDYIERVYEVYTDTILNSGLAVNNIPVRPRYTPESQGKEFGFWHVTSEGEVEEERAPDLRRCERIRWLEWTISNFTQYAQVSHWNEKKGSKRDKIIWIESEQYVVVLSERRDYWLLKTAYLADKSGKIRQLTRNRDKYQRP</sequence>